<keyword evidence="7 18" id="KW-0812">Transmembrane</keyword>
<organism evidence="24 25">
    <name type="scientific">Alginatibacterium sediminis</name>
    <dbReference type="NCBI Taxonomy" id="2164068"/>
    <lineage>
        <taxon>Bacteria</taxon>
        <taxon>Pseudomonadati</taxon>
        <taxon>Pseudomonadota</taxon>
        <taxon>Gammaproteobacteria</taxon>
        <taxon>Alteromonadales</taxon>
        <taxon>Alteromonadaceae</taxon>
        <taxon>Alginatibacterium</taxon>
    </lineage>
</organism>
<dbReference type="InterPro" id="IPR040642">
    <property type="entry name" value="HKR_ArcB_TM"/>
</dbReference>
<dbReference type="Pfam" id="PF02518">
    <property type="entry name" value="HATPase_c"/>
    <property type="match status" value="1"/>
</dbReference>
<evidence type="ECO:0000256" key="4">
    <source>
        <dbReference type="ARBA" id="ARBA00022519"/>
    </source>
</evidence>
<dbReference type="CDD" id="cd00130">
    <property type="entry name" value="PAS"/>
    <property type="match status" value="1"/>
</dbReference>
<dbReference type="EC" id="2.7.13.3" evidence="13"/>
<accession>A0A420E8Q6</accession>
<feature type="modified residue" description="4-aspartylphosphate" evidence="14 16">
    <location>
        <position position="574"/>
    </location>
</feature>
<dbReference type="NCBIfam" id="NF008302">
    <property type="entry name" value="PRK11091.1"/>
    <property type="match status" value="1"/>
</dbReference>
<dbReference type="Pfam" id="PF18415">
    <property type="entry name" value="HKR_ArcB_TM"/>
    <property type="match status" value="1"/>
</dbReference>
<comment type="subcellular location">
    <subcellularLocation>
        <location evidence="2 13">Cell inner membrane</location>
        <topology evidence="2 13">Multi-pass membrane protein</topology>
    </subcellularLocation>
</comment>
<dbReference type="GO" id="GO:0005886">
    <property type="term" value="C:plasma membrane"/>
    <property type="evidence" value="ECO:0007669"/>
    <property type="project" value="UniProtKB-SubCell"/>
</dbReference>
<feature type="transmembrane region" description="Helical" evidence="18">
    <location>
        <begin position="20"/>
        <end position="46"/>
    </location>
</feature>
<dbReference type="SMART" id="SM00388">
    <property type="entry name" value="HisKA"/>
    <property type="match status" value="1"/>
</dbReference>
<comment type="catalytic activity">
    <reaction evidence="1 13">
        <text>ATP + protein L-histidine = ADP + protein N-phospho-L-histidine.</text>
        <dbReference type="EC" id="2.7.13.3"/>
    </reaction>
</comment>
<dbReference type="Proteomes" id="UP000286482">
    <property type="component" value="Unassembled WGS sequence"/>
</dbReference>
<evidence type="ECO:0000256" key="13">
    <source>
        <dbReference type="PIRNR" id="PIRNR003182"/>
    </source>
</evidence>
<dbReference type="PROSITE" id="PS50112">
    <property type="entry name" value="PAS"/>
    <property type="match status" value="1"/>
</dbReference>
<dbReference type="SUPFAM" id="SSF47226">
    <property type="entry name" value="Histidine-containing phosphotransfer domain, HPT domain"/>
    <property type="match status" value="1"/>
</dbReference>
<evidence type="ECO:0000256" key="5">
    <source>
        <dbReference type="ARBA" id="ARBA00022553"/>
    </source>
</evidence>
<dbReference type="InterPro" id="IPR001789">
    <property type="entry name" value="Sig_transdc_resp-reg_receiver"/>
</dbReference>
<dbReference type="InterPro" id="IPR036641">
    <property type="entry name" value="HPT_dom_sf"/>
</dbReference>
<dbReference type="FunFam" id="3.30.565.10:FF:000010">
    <property type="entry name" value="Sensor histidine kinase RcsC"/>
    <property type="match status" value="1"/>
</dbReference>
<evidence type="ECO:0000256" key="15">
    <source>
        <dbReference type="PROSITE-ProRule" id="PRU00110"/>
    </source>
</evidence>
<keyword evidence="13" id="KW-0547">Nucleotide-binding</keyword>
<evidence type="ECO:0000256" key="11">
    <source>
        <dbReference type="ARBA" id="ARBA00023012"/>
    </source>
</evidence>
<evidence type="ECO:0000256" key="17">
    <source>
        <dbReference type="SAM" id="Coils"/>
    </source>
</evidence>
<dbReference type="InterPro" id="IPR000700">
    <property type="entry name" value="PAS-assoc_C"/>
</dbReference>
<dbReference type="CDD" id="cd17546">
    <property type="entry name" value="REC_hyHK_CKI1_RcsC-like"/>
    <property type="match status" value="1"/>
</dbReference>
<dbReference type="InterPro" id="IPR014409">
    <property type="entry name" value="Sig_transdc_His_kin_hyb_ArcB"/>
</dbReference>
<dbReference type="Pfam" id="PF00072">
    <property type="entry name" value="Response_reg"/>
    <property type="match status" value="1"/>
</dbReference>
<dbReference type="InterPro" id="IPR003661">
    <property type="entry name" value="HisK_dim/P_dom"/>
</dbReference>
<evidence type="ECO:0000256" key="16">
    <source>
        <dbReference type="PROSITE-ProRule" id="PRU00169"/>
    </source>
</evidence>
<dbReference type="Pfam" id="PF00512">
    <property type="entry name" value="HisKA"/>
    <property type="match status" value="1"/>
</dbReference>
<dbReference type="InterPro" id="IPR036097">
    <property type="entry name" value="HisK_dim/P_sf"/>
</dbReference>
<evidence type="ECO:0000256" key="18">
    <source>
        <dbReference type="SAM" id="Phobius"/>
    </source>
</evidence>
<dbReference type="InterPro" id="IPR027460">
    <property type="entry name" value="ArcB_TM_sf"/>
</dbReference>
<dbReference type="PROSITE" id="PS50894">
    <property type="entry name" value="HPT"/>
    <property type="match status" value="1"/>
</dbReference>
<feature type="domain" description="PAC" evidence="22">
    <location>
        <begin position="226"/>
        <end position="278"/>
    </location>
</feature>
<evidence type="ECO:0000313" key="25">
    <source>
        <dbReference type="Proteomes" id="UP000286482"/>
    </source>
</evidence>
<dbReference type="PROSITE" id="PS50113">
    <property type="entry name" value="PAC"/>
    <property type="match status" value="1"/>
</dbReference>
<dbReference type="InterPro" id="IPR036890">
    <property type="entry name" value="HATPase_C_sf"/>
</dbReference>
<evidence type="ECO:0000256" key="2">
    <source>
        <dbReference type="ARBA" id="ARBA00004429"/>
    </source>
</evidence>
<dbReference type="GO" id="GO:0000155">
    <property type="term" value="F:phosphorelay sensor kinase activity"/>
    <property type="evidence" value="ECO:0007669"/>
    <property type="project" value="UniProtKB-UniRule"/>
</dbReference>
<dbReference type="SMART" id="SM00448">
    <property type="entry name" value="REC"/>
    <property type="match status" value="1"/>
</dbReference>
<dbReference type="PIRSF" id="PIRSF003182">
    <property type="entry name" value="ArcB"/>
    <property type="match status" value="1"/>
</dbReference>
<keyword evidence="12 13" id="KW-0472">Membrane</keyword>
<dbReference type="EMBL" id="RAQO01000008">
    <property type="protein sequence ID" value="RKF15815.1"/>
    <property type="molecule type" value="Genomic_DNA"/>
</dbReference>
<dbReference type="CDD" id="cd16922">
    <property type="entry name" value="HATPase_EvgS-ArcB-TorS-like"/>
    <property type="match status" value="1"/>
</dbReference>
<dbReference type="Gene3D" id="3.30.565.10">
    <property type="entry name" value="Histidine kinase-like ATPase, C-terminal domain"/>
    <property type="match status" value="1"/>
</dbReference>
<dbReference type="SMART" id="SM00073">
    <property type="entry name" value="HPT"/>
    <property type="match status" value="1"/>
</dbReference>
<dbReference type="SMART" id="SM00091">
    <property type="entry name" value="PAS"/>
    <property type="match status" value="1"/>
</dbReference>
<dbReference type="SUPFAM" id="SSF55874">
    <property type="entry name" value="ATPase domain of HSP90 chaperone/DNA topoisomerase II/histidine kinase"/>
    <property type="match status" value="1"/>
</dbReference>
<evidence type="ECO:0000256" key="10">
    <source>
        <dbReference type="ARBA" id="ARBA00022989"/>
    </source>
</evidence>
<keyword evidence="3 13" id="KW-1003">Cell membrane</keyword>
<evidence type="ECO:0000259" key="20">
    <source>
        <dbReference type="PROSITE" id="PS50110"/>
    </source>
</evidence>
<dbReference type="PANTHER" id="PTHR43047">
    <property type="entry name" value="TWO-COMPONENT HISTIDINE PROTEIN KINASE"/>
    <property type="match status" value="1"/>
</dbReference>
<feature type="domain" description="Histidine kinase" evidence="19">
    <location>
        <begin position="289"/>
        <end position="509"/>
    </location>
</feature>
<feature type="modified residue" description="Phosphohistidine" evidence="14 15">
    <location>
        <position position="714"/>
    </location>
</feature>
<dbReference type="GO" id="GO:0005524">
    <property type="term" value="F:ATP binding"/>
    <property type="evidence" value="ECO:0007669"/>
    <property type="project" value="UniProtKB-UniRule"/>
</dbReference>
<dbReference type="RefSeq" id="WP_120355901.1">
    <property type="nucleotide sequence ID" value="NZ_RAQO01000008.1"/>
</dbReference>
<keyword evidence="6 13" id="KW-0808">Transferase</keyword>
<dbReference type="SMART" id="SM00387">
    <property type="entry name" value="HATPase_c"/>
    <property type="match status" value="1"/>
</dbReference>
<evidence type="ECO:0000256" key="8">
    <source>
        <dbReference type="ARBA" id="ARBA00022777"/>
    </source>
</evidence>
<evidence type="ECO:0000256" key="3">
    <source>
        <dbReference type="ARBA" id="ARBA00022475"/>
    </source>
</evidence>
<feature type="domain" description="HPt" evidence="23">
    <location>
        <begin position="675"/>
        <end position="774"/>
    </location>
</feature>
<dbReference type="InterPro" id="IPR004358">
    <property type="entry name" value="Sig_transdc_His_kin-like_C"/>
</dbReference>
<evidence type="ECO:0000313" key="24">
    <source>
        <dbReference type="EMBL" id="RKF15815.1"/>
    </source>
</evidence>
<keyword evidence="5 14" id="KW-0597">Phosphoprotein</keyword>
<feature type="domain" description="Response regulatory" evidence="20">
    <location>
        <begin position="525"/>
        <end position="641"/>
    </location>
</feature>
<dbReference type="OrthoDB" id="9810730at2"/>
<dbReference type="InterPro" id="IPR000014">
    <property type="entry name" value="PAS"/>
</dbReference>
<evidence type="ECO:0000256" key="6">
    <source>
        <dbReference type="ARBA" id="ARBA00022679"/>
    </source>
</evidence>
<feature type="domain" description="PAS" evidence="21">
    <location>
        <begin position="153"/>
        <end position="223"/>
    </location>
</feature>
<proteinExistence type="predicted"/>
<dbReference type="InterPro" id="IPR008207">
    <property type="entry name" value="Sig_transdc_His_kin_Hpt_dom"/>
</dbReference>
<evidence type="ECO:0000256" key="14">
    <source>
        <dbReference type="PIRSR" id="PIRSR003182-50"/>
    </source>
</evidence>
<dbReference type="InterPro" id="IPR005467">
    <property type="entry name" value="His_kinase_dom"/>
</dbReference>
<evidence type="ECO:0000256" key="7">
    <source>
        <dbReference type="ARBA" id="ARBA00022692"/>
    </source>
</evidence>
<dbReference type="PRINTS" id="PR00344">
    <property type="entry name" value="BCTRLSENSOR"/>
</dbReference>
<dbReference type="NCBIfam" id="TIGR00229">
    <property type="entry name" value="sensory_box"/>
    <property type="match status" value="1"/>
</dbReference>
<keyword evidence="13" id="KW-0804">Transcription</keyword>
<dbReference type="AlphaFoldDB" id="A0A420E8Q6"/>
<comment type="caution">
    <text evidence="24">The sequence shown here is derived from an EMBL/GenBank/DDBJ whole genome shotgun (WGS) entry which is preliminary data.</text>
</comment>
<dbReference type="PROSITE" id="PS50110">
    <property type="entry name" value="RESPONSE_REGULATORY"/>
    <property type="match status" value="1"/>
</dbReference>
<dbReference type="PANTHER" id="PTHR43047:SF72">
    <property type="entry name" value="OSMOSENSING HISTIDINE PROTEIN KINASE SLN1"/>
    <property type="match status" value="1"/>
</dbReference>
<evidence type="ECO:0000256" key="9">
    <source>
        <dbReference type="ARBA" id="ARBA00022840"/>
    </source>
</evidence>
<evidence type="ECO:0000259" key="22">
    <source>
        <dbReference type="PROSITE" id="PS50113"/>
    </source>
</evidence>
<dbReference type="SUPFAM" id="SSF52172">
    <property type="entry name" value="CheY-like"/>
    <property type="match status" value="1"/>
</dbReference>
<feature type="transmembrane region" description="Helical" evidence="18">
    <location>
        <begin position="58"/>
        <end position="77"/>
    </location>
</feature>
<evidence type="ECO:0000259" key="19">
    <source>
        <dbReference type="PROSITE" id="PS50109"/>
    </source>
</evidence>
<dbReference type="CDD" id="cd00088">
    <property type="entry name" value="HPT"/>
    <property type="match status" value="1"/>
</dbReference>
<evidence type="ECO:0000259" key="21">
    <source>
        <dbReference type="PROSITE" id="PS50112"/>
    </source>
</evidence>
<keyword evidence="8 13" id="KW-0418">Kinase</keyword>
<keyword evidence="9 13" id="KW-0067">ATP-binding</keyword>
<evidence type="ECO:0000256" key="1">
    <source>
        <dbReference type="ARBA" id="ARBA00000085"/>
    </source>
</evidence>
<dbReference type="Gene3D" id="3.30.450.20">
    <property type="entry name" value="PAS domain"/>
    <property type="match status" value="1"/>
</dbReference>
<dbReference type="SUPFAM" id="SSF55785">
    <property type="entry name" value="PYP-like sensor domain (PAS domain)"/>
    <property type="match status" value="1"/>
</dbReference>
<gene>
    <name evidence="24" type="primary">arcB</name>
    <name evidence="24" type="ORF">DBZ36_15690</name>
</gene>
<feature type="coiled-coil region" evidence="17">
    <location>
        <begin position="77"/>
        <end position="153"/>
    </location>
</feature>
<dbReference type="PROSITE" id="PS50109">
    <property type="entry name" value="HIS_KIN"/>
    <property type="match status" value="1"/>
</dbReference>
<comment type="PTM">
    <text evidence="14">Activation requires a sequential transfer of a phosphate group from a His in the primary transmitter domain, to an Asp in the receiver domain and to a His in the secondary transmitter domain.</text>
</comment>
<dbReference type="Pfam" id="PF01627">
    <property type="entry name" value="Hpt"/>
    <property type="match status" value="1"/>
</dbReference>
<dbReference type="Gene3D" id="3.40.50.2300">
    <property type="match status" value="1"/>
</dbReference>
<dbReference type="GO" id="GO:0009927">
    <property type="term" value="F:histidine phosphotransfer kinase activity"/>
    <property type="evidence" value="ECO:0007669"/>
    <property type="project" value="TreeGrafter"/>
</dbReference>
<dbReference type="Gene3D" id="1.20.120.160">
    <property type="entry name" value="HPT domain"/>
    <property type="match status" value="1"/>
</dbReference>
<evidence type="ECO:0000256" key="12">
    <source>
        <dbReference type="ARBA" id="ARBA00023136"/>
    </source>
</evidence>
<keyword evidence="4 13" id="KW-0997">Cell inner membrane</keyword>
<dbReference type="Gene3D" id="1.10.287.130">
    <property type="match status" value="1"/>
</dbReference>
<sequence length="774" mass="87523">MTPLKKLATYYVHLLSHLGIVRFSISLATAIICVALLIQMAVTFVLTGSVSEVDLIRSIFFALVLTPWAVYFMSVVVEQLEDSRMRLTEMVRKLEQMRSRDQELTQTLQQNINQLNSEIAEREKAEAARQHAIKELESEVIQRERAQVELEERSVLLRSFIDSSPDLVYYRNEQGQFSGCNRAMEELTGKKERELIGLTPFDVYEQEIASLVVETDSEVFAQNEPLTYEQWLQYPDGRKAFYELRKVPFYSNEGSRLGLLGFGRDLTERKFQQEKLEQASRDKTQFVSTLSHELRTPLNGVVGLSRILLDTKLDSSQRKHVNTILLSASTLGNIFNDIIDLDKLDRRRFTIANDVMDFSAFLVDIETLTQLQAQQKGLQFDLKCSGPMPEFVIADPTRLRQVLWNLTQNAIKFTEHGFVTLSVTASAGSNNENVNIRFDVEDSGVGIEHEQMEQIFAMYYQVEGQRKANGTGIGLAVTKQLVEAMEGQIYVRSELGKGSCFSVTLDLKRSQSEQREIEIDHPPLEILLVEDVELNVTIATALLENMGHVVHVAMTGQEAIDMFEPDDFDLVLLDIQLPDMTGFEVSSYLFDHHPASLMPPIVALTANVVSKPDEYKAVGMQDILHKPIDKRSVIRCFNSLFGLEPSEPTFIASQKPVSNAHIDMDLLQQHWQTMGKDLLLRNIELFAKVMPDYIAIIDSNLIAQDMDALVEEAHKVKGAAGSIGLAHIQRLANSIQSPELPAWKENMPDWIAQMKADYPSDLAELTQLVQSMDQ</sequence>
<keyword evidence="17" id="KW-0175">Coiled coil</keyword>
<dbReference type="InterPro" id="IPR035965">
    <property type="entry name" value="PAS-like_dom_sf"/>
</dbReference>
<evidence type="ECO:0000259" key="23">
    <source>
        <dbReference type="PROSITE" id="PS50894"/>
    </source>
</evidence>
<dbReference type="Pfam" id="PF08448">
    <property type="entry name" value="PAS_4"/>
    <property type="match status" value="1"/>
</dbReference>
<dbReference type="InterPro" id="IPR013656">
    <property type="entry name" value="PAS_4"/>
</dbReference>
<keyword evidence="10 18" id="KW-1133">Transmembrane helix</keyword>
<dbReference type="InterPro" id="IPR003594">
    <property type="entry name" value="HATPase_dom"/>
</dbReference>
<dbReference type="CDD" id="cd00082">
    <property type="entry name" value="HisKA"/>
    <property type="match status" value="1"/>
</dbReference>
<protein>
    <recommendedName>
        <fullName evidence="13">Aerobic respiration control sensor protein</fullName>
        <ecNumber evidence="13">2.7.13.3</ecNumber>
    </recommendedName>
</protein>
<reference evidence="24 25" key="1">
    <citation type="submission" date="2018-09" db="EMBL/GenBank/DDBJ databases">
        <authorList>
            <person name="Wang Z."/>
        </authorList>
    </citation>
    <scope>NUCLEOTIDE SEQUENCE [LARGE SCALE GENOMIC DNA]</scope>
    <source>
        <strain evidence="24 25">ALS 81</strain>
    </source>
</reference>
<name>A0A420E8Q6_9ALTE</name>
<dbReference type="InterPro" id="IPR011006">
    <property type="entry name" value="CheY-like_superfamily"/>
</dbReference>
<keyword evidence="25" id="KW-1185">Reference proteome</keyword>
<feature type="modified residue" description="Phosphohistidine; by autocatalysis" evidence="14">
    <location>
        <position position="292"/>
    </location>
</feature>
<keyword evidence="11 13" id="KW-0902">Two-component regulatory system</keyword>
<dbReference type="Gene3D" id="1.10.287.970">
    <property type="entry name" value="His Kinase A (phosphoacceptor) domain"/>
    <property type="match status" value="1"/>
</dbReference>
<dbReference type="SUPFAM" id="SSF47384">
    <property type="entry name" value="Homodimeric domain of signal transducing histidine kinase"/>
    <property type="match status" value="1"/>
</dbReference>
<keyword evidence="13" id="KW-0805">Transcription regulation</keyword>